<keyword evidence="4" id="KW-0175">Coiled coil</keyword>
<dbReference type="VEuPathDB" id="ToxoDB:TGDOM2_259070"/>
<dbReference type="OrthoDB" id="249099at2759"/>
<dbReference type="InterPro" id="IPR044542">
    <property type="entry name" value="NAA30-like"/>
</dbReference>
<feature type="region of interest" description="Disordered" evidence="5">
    <location>
        <begin position="355"/>
        <end position="387"/>
    </location>
</feature>
<evidence type="ECO:0000313" key="8">
    <source>
        <dbReference type="Proteomes" id="UP000028837"/>
    </source>
</evidence>
<evidence type="ECO:0000259" key="6">
    <source>
        <dbReference type="PROSITE" id="PS51186"/>
    </source>
</evidence>
<dbReference type="PANTHER" id="PTHR45896:SF1">
    <property type="entry name" value="N-ALPHA-ACETYLTRANSFERASE 30"/>
    <property type="match status" value="1"/>
</dbReference>
<evidence type="ECO:0000256" key="5">
    <source>
        <dbReference type="SAM" id="MobiDB-lite"/>
    </source>
</evidence>
<accession>A0A086JP40</accession>
<dbReference type="InterPro" id="IPR016181">
    <property type="entry name" value="Acyl_CoA_acyltransferase"/>
</dbReference>
<dbReference type="Proteomes" id="UP000028837">
    <property type="component" value="Unassembled WGS sequence"/>
</dbReference>
<dbReference type="GO" id="GO:0031417">
    <property type="term" value="C:NatC complex"/>
    <property type="evidence" value="ECO:0007669"/>
    <property type="project" value="TreeGrafter"/>
</dbReference>
<dbReference type="CDD" id="cd04301">
    <property type="entry name" value="NAT_SF"/>
    <property type="match status" value="1"/>
</dbReference>
<feature type="domain" description="N-acetyltransferase" evidence="6">
    <location>
        <begin position="161"/>
        <end position="435"/>
    </location>
</feature>
<feature type="coiled-coil region" evidence="4">
    <location>
        <begin position="145"/>
        <end position="172"/>
    </location>
</feature>
<sequence length="464" mass="52174">MRGELTAEGHSDTMESPARKLHLPAEETLCRSSSFSSSPSPLSVSSSHSSSSSSPSSSCSSSSSFLSSCNFSHLRFRRFPRLLPLSVVDRVSERLRYLSSSRSSFHVRSHSSLSSASVSSCFPSSCSSLWQVSHREAWRARDAAYEQAVEDLRDLEERQQILMREREKCETDIQALLKSTLSEPYSVFTLRYFLDGWPELTVLAYDGDVCAGACICKVDEKARSSSLADLPLFSFSSPRSDRAASLRTSSSTEIAREQETRAQFLDDQEQRGAVSCEAARSRQAAVGKGYIAMLSVHPNYRRRGLAAHLVQTALEEMRSRKRRNSVETIPSGEESGDKIEALQLLTSAAFREETDSQMLRQEATEHVDHEREQEREEEKTEEETTGKVVSCRIETEAGNEGALRLYESLSFVRVARMQRFYLNDSDAFKLSRSFENEQACSSTNKEATRENRLQKILSTSTCWW</sequence>
<evidence type="ECO:0000256" key="3">
    <source>
        <dbReference type="ARBA" id="ARBA00024025"/>
    </source>
</evidence>
<protein>
    <submittedName>
        <fullName evidence="7">Acetyltransferase, GNAT family protein</fullName>
    </submittedName>
</protein>
<feature type="region of interest" description="Disordered" evidence="5">
    <location>
        <begin position="318"/>
        <end position="338"/>
    </location>
</feature>
<name>A0A086JP40_TOXGO</name>
<comment type="caution">
    <text evidence="7">The sequence shown here is derived from an EMBL/GenBank/DDBJ whole genome shotgun (WGS) entry which is preliminary data.</text>
</comment>
<evidence type="ECO:0000313" key="7">
    <source>
        <dbReference type="EMBL" id="KFG33908.1"/>
    </source>
</evidence>
<feature type="compositionally biased region" description="Low complexity" evidence="5">
    <location>
        <begin position="30"/>
        <end position="63"/>
    </location>
</feature>
<gene>
    <name evidence="7" type="ORF">TGDOM2_259070</name>
</gene>
<evidence type="ECO:0000256" key="1">
    <source>
        <dbReference type="ARBA" id="ARBA00022679"/>
    </source>
</evidence>
<dbReference type="InterPro" id="IPR000182">
    <property type="entry name" value="GNAT_dom"/>
</dbReference>
<dbReference type="Pfam" id="PF00583">
    <property type="entry name" value="Acetyltransf_1"/>
    <property type="match status" value="1"/>
</dbReference>
<dbReference type="GO" id="GO:0004596">
    <property type="term" value="F:protein-N-terminal amino-acid acetyltransferase activity"/>
    <property type="evidence" value="ECO:0007669"/>
    <property type="project" value="InterPro"/>
</dbReference>
<reference evidence="7 8" key="1">
    <citation type="submission" date="2014-02" db="EMBL/GenBank/DDBJ databases">
        <authorList>
            <person name="Sibley D."/>
            <person name="Venepally P."/>
            <person name="Karamycheva S."/>
            <person name="Hadjithomas M."/>
            <person name="Khan A."/>
            <person name="Brunk B."/>
            <person name="Roos D."/>
            <person name="Caler E."/>
            <person name="Lorenzi H."/>
        </authorList>
    </citation>
    <scope>NUCLEOTIDE SEQUENCE [LARGE SCALE GENOMIC DNA]</scope>
    <source>
        <strain evidence="7 8">GAB2-2007-GAL-DOM2</strain>
    </source>
</reference>
<keyword evidence="2" id="KW-0012">Acyltransferase</keyword>
<organism evidence="7 8">
    <name type="scientific">Toxoplasma gondii GAB2-2007-GAL-DOM2</name>
    <dbReference type="NCBI Taxonomy" id="1130820"/>
    <lineage>
        <taxon>Eukaryota</taxon>
        <taxon>Sar</taxon>
        <taxon>Alveolata</taxon>
        <taxon>Apicomplexa</taxon>
        <taxon>Conoidasida</taxon>
        <taxon>Coccidia</taxon>
        <taxon>Eucoccidiorida</taxon>
        <taxon>Eimeriorina</taxon>
        <taxon>Sarcocystidae</taxon>
        <taxon>Toxoplasma</taxon>
    </lineage>
</organism>
<dbReference type="AlphaFoldDB" id="A0A086JP40"/>
<dbReference type="SUPFAM" id="SSF55729">
    <property type="entry name" value="Acyl-CoA N-acyltransferases (Nat)"/>
    <property type="match status" value="1"/>
</dbReference>
<dbReference type="EMBL" id="AHZU02001293">
    <property type="protein sequence ID" value="KFG33908.1"/>
    <property type="molecule type" value="Genomic_DNA"/>
</dbReference>
<dbReference type="PANTHER" id="PTHR45896">
    <property type="entry name" value="N-ALPHA-ACETYLTRANSFERASE 30"/>
    <property type="match status" value="1"/>
</dbReference>
<keyword evidence="1 7" id="KW-0808">Transferase</keyword>
<evidence type="ECO:0000256" key="4">
    <source>
        <dbReference type="SAM" id="Coils"/>
    </source>
</evidence>
<feature type="compositionally biased region" description="Basic and acidic residues" evidence="5">
    <location>
        <begin position="1"/>
        <end position="13"/>
    </location>
</feature>
<dbReference type="Gene3D" id="3.40.630.30">
    <property type="match status" value="1"/>
</dbReference>
<dbReference type="PROSITE" id="PS51186">
    <property type="entry name" value="GNAT"/>
    <property type="match status" value="1"/>
</dbReference>
<feature type="region of interest" description="Disordered" evidence="5">
    <location>
        <begin position="1"/>
        <end position="63"/>
    </location>
</feature>
<proteinExistence type="inferred from homology"/>
<feature type="compositionally biased region" description="Basic and acidic residues" evidence="5">
    <location>
        <begin position="362"/>
        <end position="385"/>
    </location>
</feature>
<comment type="similarity">
    <text evidence="3">Belongs to the acetyltransferase family. MAK3 subfamily.</text>
</comment>
<evidence type="ECO:0000256" key="2">
    <source>
        <dbReference type="ARBA" id="ARBA00023315"/>
    </source>
</evidence>